<protein>
    <submittedName>
        <fullName evidence="2">Uncharacterized protein</fullName>
    </submittedName>
</protein>
<evidence type="ECO:0000256" key="1">
    <source>
        <dbReference type="SAM" id="MobiDB-lite"/>
    </source>
</evidence>
<sequence length="172" mass="18169">MRRAGHTPDTSRGRLLQAPADTHKPAAQAGVRQLYRESWGERVGEAEEAAGKRPQSQHNPNTSYPTPSSGAPRPGMRLTATGPPLGSAISSLWAGTSAGLHAQGGKAQCLQSFKAKGDKKVVRLTPHALVVFRPMDEVRYPSPVIVLAGITGLLPREQGGEGLCCPPLEGVH</sequence>
<feature type="compositionally biased region" description="Basic and acidic residues" evidence="1">
    <location>
        <begin position="34"/>
        <end position="51"/>
    </location>
</feature>
<evidence type="ECO:0000313" key="3">
    <source>
        <dbReference type="Proteomes" id="UP001066276"/>
    </source>
</evidence>
<name>A0AAV7W9W9_PLEWA</name>
<dbReference type="Proteomes" id="UP001066276">
    <property type="component" value="Chromosome 1_2"/>
</dbReference>
<proteinExistence type="predicted"/>
<gene>
    <name evidence="2" type="ORF">NDU88_004780</name>
</gene>
<evidence type="ECO:0000313" key="2">
    <source>
        <dbReference type="EMBL" id="KAJ1209402.1"/>
    </source>
</evidence>
<feature type="region of interest" description="Disordered" evidence="1">
    <location>
        <begin position="1"/>
        <end position="84"/>
    </location>
</feature>
<feature type="compositionally biased region" description="Polar residues" evidence="1">
    <location>
        <begin position="54"/>
        <end position="69"/>
    </location>
</feature>
<comment type="caution">
    <text evidence="2">The sequence shown here is derived from an EMBL/GenBank/DDBJ whole genome shotgun (WGS) entry which is preliminary data.</text>
</comment>
<dbReference type="AlphaFoldDB" id="A0AAV7W9W9"/>
<organism evidence="2 3">
    <name type="scientific">Pleurodeles waltl</name>
    <name type="common">Iberian ribbed newt</name>
    <dbReference type="NCBI Taxonomy" id="8319"/>
    <lineage>
        <taxon>Eukaryota</taxon>
        <taxon>Metazoa</taxon>
        <taxon>Chordata</taxon>
        <taxon>Craniata</taxon>
        <taxon>Vertebrata</taxon>
        <taxon>Euteleostomi</taxon>
        <taxon>Amphibia</taxon>
        <taxon>Batrachia</taxon>
        <taxon>Caudata</taxon>
        <taxon>Salamandroidea</taxon>
        <taxon>Salamandridae</taxon>
        <taxon>Pleurodelinae</taxon>
        <taxon>Pleurodeles</taxon>
    </lineage>
</organism>
<dbReference type="EMBL" id="JANPWB010000002">
    <property type="protein sequence ID" value="KAJ1209402.1"/>
    <property type="molecule type" value="Genomic_DNA"/>
</dbReference>
<keyword evidence="3" id="KW-1185">Reference proteome</keyword>
<reference evidence="2" key="1">
    <citation type="journal article" date="2022" name="bioRxiv">
        <title>Sequencing and chromosome-scale assembly of the giantPleurodeles waltlgenome.</title>
        <authorList>
            <person name="Brown T."/>
            <person name="Elewa A."/>
            <person name="Iarovenko S."/>
            <person name="Subramanian E."/>
            <person name="Araus A.J."/>
            <person name="Petzold A."/>
            <person name="Susuki M."/>
            <person name="Suzuki K.-i.T."/>
            <person name="Hayashi T."/>
            <person name="Toyoda A."/>
            <person name="Oliveira C."/>
            <person name="Osipova E."/>
            <person name="Leigh N.D."/>
            <person name="Simon A."/>
            <person name="Yun M.H."/>
        </authorList>
    </citation>
    <scope>NUCLEOTIDE SEQUENCE</scope>
    <source>
        <strain evidence="2">20211129_DDA</strain>
        <tissue evidence="2">Liver</tissue>
    </source>
</reference>
<accession>A0AAV7W9W9</accession>